<keyword evidence="5" id="KW-0804">Transcription</keyword>
<reference evidence="10" key="2">
    <citation type="submission" date="2023-11" db="UniProtKB">
        <authorList>
            <consortium name="WormBaseParasite"/>
        </authorList>
    </citation>
    <scope>IDENTIFICATION</scope>
</reference>
<reference evidence="9" key="1">
    <citation type="submission" date="2022-06" db="EMBL/GenBank/DDBJ databases">
        <authorList>
            <person name="Berger JAMES D."/>
            <person name="Berger JAMES D."/>
        </authorList>
    </citation>
    <scope>NUCLEOTIDE SEQUENCE [LARGE SCALE GENOMIC DNA]</scope>
</reference>
<keyword evidence="9" id="KW-1185">Reference proteome</keyword>
<evidence type="ECO:0000256" key="5">
    <source>
        <dbReference type="ARBA" id="ARBA00023163"/>
    </source>
</evidence>
<dbReference type="Pfam" id="PF05044">
    <property type="entry name" value="HPD"/>
    <property type="match status" value="1"/>
</dbReference>
<evidence type="ECO:0000313" key="10">
    <source>
        <dbReference type="WBParaSite" id="TREG1_66780.1"/>
    </source>
</evidence>
<evidence type="ECO:0000259" key="8">
    <source>
        <dbReference type="PROSITE" id="PS51818"/>
    </source>
</evidence>
<dbReference type="InterPro" id="IPR009057">
    <property type="entry name" value="Homeodomain-like_sf"/>
</dbReference>
<sequence>MESYLEDDRRFHSPESKKSKLHGLEGLYLHSTPVSQSNPHQFHPLSLSFNGLKDMSNTEKITPLYSPLTDEGYSSVGSSSTPTGMLNNMPTFELFNHYKDYSHPACIHNPSNQREKLEIVALELLNQARLIPHPACFGRPVNRDILSNCEENMRSQVNANNFQFLGGFNDKCQLLSQPDMRFGNFNHPSVANGSNEYAHLSQYNSFYPRPVPSVTTNISQNLYRQHLSEQLKHHRQFENSTRVDNDATNNDNSPQSPERRSRMCNQILSQVRREMIKLIDNSMQQLETYLQNNHFEDTNTSSNFLDYCNSLKSVQVNFPEDLNVTPLNLKFSKSNITAESASDANSMPGEDLRNEEDFNPNNRVSSELKLSNSSCRTTPTKDSPTDSSRTRQLRLANKTRRLRIHQFNSQLFVNKNEVKKSNTQSPIDNKRQIHSDEKEVPNKIPHLDESLDLRIHHEAADDDKSQSEVAISSHNLQNNYSHTRLKRSILSNHTRTTTLSAVHLKKAKMMFMYSRYPTSSLLKSYFPEVIFNRGSTAQLVKWFSNFREFFYIQIEKFVRQQKAAGLKKADDIMLSREHELIRSMEMHFNKGDEIETPKEFLDAIQITVWEFADAVLNSRDANPAWKKSIYKKISMLDVQFPEFFRC</sequence>
<dbReference type="InterPro" id="IPR023082">
    <property type="entry name" value="Homeo_prospero_dom"/>
</dbReference>
<feature type="region of interest" description="Disordered" evidence="7">
    <location>
        <begin position="231"/>
        <end position="261"/>
    </location>
</feature>
<dbReference type="GO" id="GO:0007399">
    <property type="term" value="P:nervous system development"/>
    <property type="evidence" value="ECO:0007669"/>
    <property type="project" value="UniProtKB-ARBA"/>
</dbReference>
<name>A0AA85K1A4_TRIRE</name>
<feature type="compositionally biased region" description="Polar residues" evidence="7">
    <location>
        <begin position="359"/>
        <end position="375"/>
    </location>
</feature>
<keyword evidence="6" id="KW-0539">Nucleus</keyword>
<feature type="compositionally biased region" description="Low complexity" evidence="7">
    <location>
        <begin position="376"/>
        <end position="387"/>
    </location>
</feature>
<dbReference type="GO" id="GO:0005634">
    <property type="term" value="C:nucleus"/>
    <property type="evidence" value="ECO:0007669"/>
    <property type="project" value="UniProtKB-SubCell"/>
</dbReference>
<dbReference type="GO" id="GO:0000981">
    <property type="term" value="F:DNA-binding transcription factor activity, RNA polymerase II-specific"/>
    <property type="evidence" value="ECO:0007669"/>
    <property type="project" value="TreeGrafter"/>
</dbReference>
<evidence type="ECO:0000313" key="9">
    <source>
        <dbReference type="Proteomes" id="UP000050795"/>
    </source>
</evidence>
<organism evidence="9 10">
    <name type="scientific">Trichobilharzia regenti</name>
    <name type="common">Nasal bird schistosome</name>
    <dbReference type="NCBI Taxonomy" id="157069"/>
    <lineage>
        <taxon>Eukaryota</taxon>
        <taxon>Metazoa</taxon>
        <taxon>Spiralia</taxon>
        <taxon>Lophotrochozoa</taxon>
        <taxon>Platyhelminthes</taxon>
        <taxon>Trematoda</taxon>
        <taxon>Digenea</taxon>
        <taxon>Strigeidida</taxon>
        <taxon>Schistosomatoidea</taxon>
        <taxon>Schistosomatidae</taxon>
        <taxon>Trichobilharzia</taxon>
    </lineage>
</organism>
<keyword evidence="3" id="KW-0238">DNA-binding</keyword>
<feature type="domain" description="Prospero" evidence="8">
    <location>
        <begin position="496"/>
        <end position="646"/>
    </location>
</feature>
<evidence type="ECO:0000256" key="2">
    <source>
        <dbReference type="ARBA" id="ARBA00023015"/>
    </source>
</evidence>
<evidence type="ECO:0000256" key="7">
    <source>
        <dbReference type="SAM" id="MobiDB-lite"/>
    </source>
</evidence>
<accession>A0AA85K1A4</accession>
<feature type="region of interest" description="Disordered" evidence="7">
    <location>
        <begin position="338"/>
        <end position="392"/>
    </location>
</feature>
<keyword evidence="4" id="KW-0371">Homeobox</keyword>
<dbReference type="PROSITE" id="PS51818">
    <property type="entry name" value="HOMEO_PROSPERO"/>
    <property type="match status" value="1"/>
</dbReference>
<evidence type="ECO:0000256" key="3">
    <source>
        <dbReference type="ARBA" id="ARBA00023125"/>
    </source>
</evidence>
<dbReference type="Gene3D" id="1.10.10.500">
    <property type="entry name" value="Homeo-prospero domain"/>
    <property type="match status" value="1"/>
</dbReference>
<dbReference type="GO" id="GO:0048468">
    <property type="term" value="P:cell development"/>
    <property type="evidence" value="ECO:0007669"/>
    <property type="project" value="UniProtKB-ARBA"/>
</dbReference>
<dbReference type="InterPro" id="IPR037131">
    <property type="entry name" value="Homeo_prospero_dom_sf"/>
</dbReference>
<comment type="subcellular location">
    <subcellularLocation>
        <location evidence="1">Nucleus</location>
    </subcellularLocation>
</comment>
<evidence type="ECO:0000256" key="1">
    <source>
        <dbReference type="ARBA" id="ARBA00004123"/>
    </source>
</evidence>
<dbReference type="GO" id="GO:0000978">
    <property type="term" value="F:RNA polymerase II cis-regulatory region sequence-specific DNA binding"/>
    <property type="evidence" value="ECO:0007669"/>
    <property type="project" value="TreeGrafter"/>
</dbReference>
<feature type="compositionally biased region" description="Polar residues" evidence="7">
    <location>
        <begin position="238"/>
        <end position="256"/>
    </location>
</feature>
<dbReference type="WBParaSite" id="TREG1_66780.1">
    <property type="protein sequence ID" value="TREG1_66780.1"/>
    <property type="gene ID" value="TREG1_66780"/>
</dbReference>
<dbReference type="Proteomes" id="UP000050795">
    <property type="component" value="Unassembled WGS sequence"/>
</dbReference>
<protein>
    <recommendedName>
        <fullName evidence="8">Prospero domain-containing protein</fullName>
    </recommendedName>
</protein>
<proteinExistence type="predicted"/>
<dbReference type="AlphaFoldDB" id="A0AA85K1A4"/>
<evidence type="ECO:0000256" key="4">
    <source>
        <dbReference type="ARBA" id="ARBA00023155"/>
    </source>
</evidence>
<dbReference type="InterPro" id="IPR039350">
    <property type="entry name" value="Prospero_homeodomain"/>
</dbReference>
<keyword evidence="2" id="KW-0805">Transcription regulation</keyword>
<dbReference type="SUPFAM" id="SSF46689">
    <property type="entry name" value="Homeodomain-like"/>
    <property type="match status" value="1"/>
</dbReference>
<dbReference type="PANTHER" id="PTHR12198:SF0">
    <property type="entry name" value="HOMEOBOX PROTEIN PROSPERO"/>
    <property type="match status" value="1"/>
</dbReference>
<evidence type="ECO:0000256" key="6">
    <source>
        <dbReference type="ARBA" id="ARBA00023242"/>
    </source>
</evidence>
<dbReference type="PANTHER" id="PTHR12198">
    <property type="entry name" value="HOMEOBOX PROTEIN PROSPERO/PROX-1/CEH-26"/>
    <property type="match status" value="1"/>
</dbReference>